<evidence type="ECO:0000256" key="1">
    <source>
        <dbReference type="ARBA" id="ARBA00004561"/>
    </source>
</evidence>
<evidence type="ECO:0000256" key="2">
    <source>
        <dbReference type="ARBA" id="ARBA00008387"/>
    </source>
</evidence>
<keyword evidence="6" id="KW-0281">Fimbrium</keyword>
<accession>A0ABN0TS09</accession>
<evidence type="ECO:0000256" key="4">
    <source>
        <dbReference type="ARBA" id="ARBA00022723"/>
    </source>
</evidence>
<dbReference type="RefSeq" id="WP_286305631.1">
    <property type="nucleotide sequence ID" value="NZ_AP027741.1"/>
</dbReference>
<evidence type="ECO:0000256" key="3">
    <source>
        <dbReference type="ARBA" id="ARBA00022558"/>
    </source>
</evidence>
<dbReference type="InterPro" id="IPR015943">
    <property type="entry name" value="WD40/YVTN_repeat-like_dom_sf"/>
</dbReference>
<evidence type="ECO:0000313" key="11">
    <source>
        <dbReference type="Proteomes" id="UP001501476"/>
    </source>
</evidence>
<protein>
    <submittedName>
        <fullName evidence="10">PilC/PilY family type IV pilus protein</fullName>
    </submittedName>
</protein>
<dbReference type="SUPFAM" id="SSF50998">
    <property type="entry name" value="Quinoprotein alcohol dehydrogenase-like"/>
    <property type="match status" value="1"/>
</dbReference>
<evidence type="ECO:0000259" key="9">
    <source>
        <dbReference type="Pfam" id="PF05567"/>
    </source>
</evidence>
<feature type="domain" description="PilY1 beta-propeller" evidence="9">
    <location>
        <begin position="640"/>
        <end position="1003"/>
    </location>
</feature>
<feature type="region of interest" description="Disordered" evidence="7">
    <location>
        <begin position="458"/>
        <end position="478"/>
    </location>
</feature>
<name>A0ABN0TS09_9GAMM</name>
<dbReference type="Proteomes" id="UP001501476">
    <property type="component" value="Unassembled WGS sequence"/>
</dbReference>
<reference evidence="10 11" key="1">
    <citation type="journal article" date="2019" name="Int. J. Syst. Evol. Microbiol.">
        <title>The Global Catalogue of Microorganisms (GCM) 10K type strain sequencing project: providing services to taxonomists for standard genome sequencing and annotation.</title>
        <authorList>
            <consortium name="The Broad Institute Genomics Platform"/>
            <consortium name="The Broad Institute Genome Sequencing Center for Infectious Disease"/>
            <person name="Wu L."/>
            <person name="Ma J."/>
        </authorList>
    </citation>
    <scope>NUCLEOTIDE SEQUENCE [LARGE SCALE GENOMIC DNA]</scope>
    <source>
        <strain evidence="10 11">JCM 6886</strain>
    </source>
</reference>
<dbReference type="EMBL" id="BAAADG010000006">
    <property type="protein sequence ID" value="GAA0228752.1"/>
    <property type="molecule type" value="Genomic_DNA"/>
</dbReference>
<sequence>MNKLSSFTALVLLGIYSLTSSAANLNISNVPLYLGGVVAPNIMFTLDDSGSMQWEVMPDENLHYANYLFPRPSSLYGGVTYSNQVPNFDDDNVHNFFSRSSVNNAVFYNPDVTYVPWSKADGTSMGNANPSAALYNPADPSRGSINLKTQQTQYSCWFKHGSSLSSAYGDPCNGNHSFWPITYYKYNGSASDSEALRLDRSRYTRVRITDSTSASTTFTSPNGTTRTRDEEIQNFANWFQYYRSRILTARAGVGRAFATQSENSRVGFAAINEGSRTIDGVSSNRALIRGVRKFSGANRTAFYDNLYDHVINNYGTPLRSAAASVGQYYERTDNRGPWGANPGTDDSSAHLTCRQSYHILTTDGYWNGGSPGLGNVDNNNGTTISGPNDDDYTYIASPPFSDSWSNTLADTAMHYWKRDLRTDLENEVPTNTEDPAFWQHMVTFTVGLGVKGSLDPENDLDALSATPPTKSWPDPGSSNPAKIDDLWHAAVNSHGNFFSAADPDEFAESLAGILQNITSRTSSSAAVAVNSGAITSDSKVYQARFNSGDWTGRLLAFGFDDDGQLLPSALWDAANKIPSADQRVIFTSDGNNGYAFDWNALNSSQKLLLGSEDVLNYLRGNQSKEQSKSEGIYRTRTKLLGDIINSSPVLLGPPRSDYYDQWGNRSEDDEPEDSVLYSEFVSTYLNRTAMIYVGANDGMLHAFDADSGVEKFAYVPNSVYDNLKELSSPSYSHKYYVDASPTVVDAFFDGSWHTVLVSGLGAGGQGYFALDITDPSAFSNETESAKKVLWEFTDKNDPDMGYTMGQANIVRLNNGKWAALFSGGYNNTFDNDADGSANNASHDSDDGNGYIYIVDLETGSLIRKFDTQTGKNEDPTEQFRPNGIATPTAIDTNQDGTTDLIYAGDMFGNVWSIEIGSNNKNEWDFTYRDADTNKPLPLYSACFGTSCNKDNIQPITTPVKVELHSEKNGYLLLFGTGKYFEVGDNTPVDQVTQSFYAIWDPRVYDADTSSYTRYAFSRAQLNKRALAEFTILGTNYRTISASESDKIINWGTANTDDRGWYVDLVSASSGENSGERQVSEAIIRDEKVIFTSLVPSEDACDFGGSSWLMELDYYTGLPLNYQPLDINGDGVIDANDLYVDTDGDGEPDTEVPVVAGKGYDSIISPPKISRRVPGSGSTEVKFMSDAETGELILEEESSSEDAIGRRSWIQLTD</sequence>
<evidence type="ECO:0000313" key="10">
    <source>
        <dbReference type="EMBL" id="GAA0228752.1"/>
    </source>
</evidence>
<keyword evidence="4" id="KW-0479">Metal-binding</keyword>
<dbReference type="InterPro" id="IPR018247">
    <property type="entry name" value="EF_Hand_1_Ca_BS"/>
</dbReference>
<comment type="subcellular location">
    <subcellularLocation>
        <location evidence="1">Fimbrium</location>
    </subcellularLocation>
</comment>
<evidence type="ECO:0000256" key="7">
    <source>
        <dbReference type="SAM" id="MobiDB-lite"/>
    </source>
</evidence>
<comment type="similarity">
    <text evidence="2">Belongs to the PilY1 family.</text>
</comment>
<feature type="signal peptide" evidence="8">
    <location>
        <begin position="1"/>
        <end position="22"/>
    </location>
</feature>
<proteinExistence type="inferred from homology"/>
<organism evidence="10 11">
    <name type="scientific">Methylophaga marina</name>
    <dbReference type="NCBI Taxonomy" id="45495"/>
    <lineage>
        <taxon>Bacteria</taxon>
        <taxon>Pseudomonadati</taxon>
        <taxon>Pseudomonadota</taxon>
        <taxon>Gammaproteobacteria</taxon>
        <taxon>Thiotrichales</taxon>
        <taxon>Piscirickettsiaceae</taxon>
        <taxon>Methylophaga</taxon>
    </lineage>
</organism>
<feature type="region of interest" description="Disordered" evidence="7">
    <location>
        <begin position="867"/>
        <end position="889"/>
    </location>
</feature>
<keyword evidence="5" id="KW-0106">Calcium</keyword>
<dbReference type="Gene3D" id="2.130.10.10">
    <property type="entry name" value="YVTN repeat-like/Quinoprotein amine dehydrogenase"/>
    <property type="match status" value="1"/>
</dbReference>
<gene>
    <name evidence="10" type="ORF">GCM10008964_20200</name>
</gene>
<evidence type="ECO:0000256" key="5">
    <source>
        <dbReference type="ARBA" id="ARBA00022837"/>
    </source>
</evidence>
<keyword evidence="8" id="KW-0732">Signal</keyword>
<evidence type="ECO:0000256" key="8">
    <source>
        <dbReference type="SAM" id="SignalP"/>
    </source>
</evidence>
<dbReference type="InterPro" id="IPR011047">
    <property type="entry name" value="Quinoprotein_ADH-like_sf"/>
</dbReference>
<keyword evidence="3" id="KW-1029">Fimbrium biogenesis</keyword>
<comment type="caution">
    <text evidence="10">The sequence shown here is derived from an EMBL/GenBank/DDBJ whole genome shotgun (WGS) entry which is preliminary data.</text>
</comment>
<dbReference type="PROSITE" id="PS00018">
    <property type="entry name" value="EF_HAND_1"/>
    <property type="match status" value="1"/>
</dbReference>
<evidence type="ECO:0000256" key="6">
    <source>
        <dbReference type="ARBA" id="ARBA00023263"/>
    </source>
</evidence>
<keyword evidence="11" id="KW-1185">Reference proteome</keyword>
<feature type="region of interest" description="Disordered" evidence="7">
    <location>
        <begin position="1193"/>
        <end position="1213"/>
    </location>
</feature>
<dbReference type="InterPro" id="IPR008707">
    <property type="entry name" value="B-propeller_PilY1"/>
</dbReference>
<dbReference type="Pfam" id="PF05567">
    <property type="entry name" value="T4P_PilY1"/>
    <property type="match status" value="1"/>
</dbReference>
<feature type="chain" id="PRO_5046733224" evidence="8">
    <location>
        <begin position="23"/>
        <end position="1213"/>
    </location>
</feature>